<dbReference type="AlphaFoldDB" id="A0A3P8U7A6"/>
<dbReference type="FunFam" id="2.10.25.10:FF:000095">
    <property type="entry name" value="Notch, isoform B"/>
    <property type="match status" value="1"/>
</dbReference>
<sequence length="70" mass="7682">LSHLVSFFPLLQIALDPCNPNPCQQGVQCHSIEGRYICACPDGYYGNECMTLKHPCIGQHCPGEIKMCAS</sequence>
<evidence type="ECO:0000313" key="7">
    <source>
        <dbReference type="Ensembl" id="ENSAPEP00000034430.1"/>
    </source>
</evidence>
<name>A0A3P8U7A6_AMPPE</name>
<dbReference type="GO" id="GO:0005509">
    <property type="term" value="F:calcium ion binding"/>
    <property type="evidence" value="ECO:0007669"/>
    <property type="project" value="InterPro"/>
</dbReference>
<organism evidence="7 8">
    <name type="scientific">Amphiprion percula</name>
    <name type="common">Orange clownfish</name>
    <name type="synonym">Lutjanus percula</name>
    <dbReference type="NCBI Taxonomy" id="161767"/>
    <lineage>
        <taxon>Eukaryota</taxon>
        <taxon>Metazoa</taxon>
        <taxon>Chordata</taxon>
        <taxon>Craniata</taxon>
        <taxon>Vertebrata</taxon>
        <taxon>Euteleostomi</taxon>
        <taxon>Actinopterygii</taxon>
        <taxon>Neopterygii</taxon>
        <taxon>Teleostei</taxon>
        <taxon>Neoteleostei</taxon>
        <taxon>Acanthomorphata</taxon>
        <taxon>Ovalentaria</taxon>
        <taxon>Pomacentridae</taxon>
        <taxon>Amphiprion</taxon>
    </lineage>
</organism>
<keyword evidence="2" id="KW-0677">Repeat</keyword>
<dbReference type="OMA" id="IEGRYIC"/>
<protein>
    <recommendedName>
        <fullName evidence="6">EGF-like domain-containing protein</fullName>
    </recommendedName>
</protein>
<proteinExistence type="predicted"/>
<dbReference type="CDD" id="cd00054">
    <property type="entry name" value="EGF_CA"/>
    <property type="match status" value="1"/>
</dbReference>
<evidence type="ECO:0000256" key="3">
    <source>
        <dbReference type="ARBA" id="ARBA00023157"/>
    </source>
</evidence>
<dbReference type="Gene3D" id="2.10.25.10">
    <property type="entry name" value="Laminin"/>
    <property type="match status" value="1"/>
</dbReference>
<accession>A0A3P8U7A6</accession>
<reference evidence="7" key="2">
    <citation type="submission" date="2025-08" db="UniProtKB">
        <authorList>
            <consortium name="Ensembl"/>
        </authorList>
    </citation>
    <scope>IDENTIFICATION</scope>
</reference>
<feature type="disulfide bond" evidence="4">
    <location>
        <begin position="40"/>
        <end position="49"/>
    </location>
</feature>
<keyword evidence="3 4" id="KW-1015">Disulfide bond</keyword>
<evidence type="ECO:0000256" key="2">
    <source>
        <dbReference type="ARBA" id="ARBA00022737"/>
    </source>
</evidence>
<dbReference type="SUPFAM" id="SSF57196">
    <property type="entry name" value="EGF/Laminin"/>
    <property type="match status" value="1"/>
</dbReference>
<evidence type="ECO:0000313" key="8">
    <source>
        <dbReference type="Proteomes" id="UP000265080"/>
    </source>
</evidence>
<keyword evidence="5" id="KW-0732">Signal</keyword>
<feature type="domain" description="EGF-like" evidence="6">
    <location>
        <begin position="14"/>
        <end position="50"/>
    </location>
</feature>
<dbReference type="Proteomes" id="UP000265080">
    <property type="component" value="Chromosome 9"/>
</dbReference>
<dbReference type="Pfam" id="PF00008">
    <property type="entry name" value="EGF"/>
    <property type="match status" value="1"/>
</dbReference>
<dbReference type="InterPro" id="IPR001881">
    <property type="entry name" value="EGF-like_Ca-bd_dom"/>
</dbReference>
<dbReference type="GeneTree" id="ENSGT00940000181113"/>
<evidence type="ECO:0000256" key="4">
    <source>
        <dbReference type="PROSITE-ProRule" id="PRU00076"/>
    </source>
</evidence>
<dbReference type="Ensembl" id="ENSAPET00000035324.1">
    <property type="protein sequence ID" value="ENSAPEP00000034430.1"/>
    <property type="gene ID" value="ENSAPEG00000024455.1"/>
</dbReference>
<dbReference type="PROSITE" id="PS00022">
    <property type="entry name" value="EGF_1"/>
    <property type="match status" value="1"/>
</dbReference>
<keyword evidence="1 4" id="KW-0245">EGF-like domain</keyword>
<evidence type="ECO:0000256" key="1">
    <source>
        <dbReference type="ARBA" id="ARBA00022536"/>
    </source>
</evidence>
<dbReference type="InterPro" id="IPR000742">
    <property type="entry name" value="EGF"/>
</dbReference>
<comment type="caution">
    <text evidence="4">Lacks conserved residue(s) required for the propagation of feature annotation.</text>
</comment>
<feature type="signal peptide" evidence="5">
    <location>
        <begin position="1"/>
        <end position="20"/>
    </location>
</feature>
<keyword evidence="8" id="KW-1185">Reference proteome</keyword>
<feature type="chain" id="PRO_5018103382" description="EGF-like domain-containing protein" evidence="5">
    <location>
        <begin position="21"/>
        <end position="70"/>
    </location>
</feature>
<dbReference type="STRING" id="161767.ENSAPEP00000034430"/>
<reference evidence="7 8" key="1">
    <citation type="submission" date="2018-03" db="EMBL/GenBank/DDBJ databases">
        <title>Finding Nemo's genes: A chromosome-scale reference assembly of the genome of the orange clownfish Amphiprion percula.</title>
        <authorList>
            <person name="Lehmann R."/>
        </authorList>
    </citation>
    <scope>NUCLEOTIDE SEQUENCE</scope>
</reference>
<reference evidence="7" key="3">
    <citation type="submission" date="2025-09" db="UniProtKB">
        <authorList>
            <consortium name="Ensembl"/>
        </authorList>
    </citation>
    <scope>IDENTIFICATION</scope>
</reference>
<evidence type="ECO:0000259" key="6">
    <source>
        <dbReference type="PROSITE" id="PS50026"/>
    </source>
</evidence>
<evidence type="ECO:0000256" key="5">
    <source>
        <dbReference type="SAM" id="SignalP"/>
    </source>
</evidence>
<dbReference type="PROSITE" id="PS50026">
    <property type="entry name" value="EGF_3"/>
    <property type="match status" value="1"/>
</dbReference>
<dbReference type="SMART" id="SM00179">
    <property type="entry name" value="EGF_CA"/>
    <property type="match status" value="1"/>
</dbReference>
<dbReference type="SMART" id="SM00181">
    <property type="entry name" value="EGF"/>
    <property type="match status" value="1"/>
</dbReference>
<dbReference type="PROSITE" id="PS01186">
    <property type="entry name" value="EGF_2"/>
    <property type="match status" value="1"/>
</dbReference>